<reference evidence="1" key="2">
    <citation type="submission" date="2020-09" db="EMBL/GenBank/DDBJ databases">
        <authorList>
            <person name="Sun Q."/>
            <person name="Kim S."/>
        </authorList>
    </citation>
    <scope>NUCLEOTIDE SEQUENCE</scope>
    <source>
        <strain evidence="1">KCTC 12368</strain>
    </source>
</reference>
<comment type="caution">
    <text evidence="1">The sequence shown here is derived from an EMBL/GenBank/DDBJ whole genome shotgun (WGS) entry which is preliminary data.</text>
</comment>
<gene>
    <name evidence="1" type="ORF">GCM10007049_00860</name>
</gene>
<dbReference type="Proteomes" id="UP000619457">
    <property type="component" value="Unassembled WGS sequence"/>
</dbReference>
<dbReference type="EMBL" id="BMWX01000001">
    <property type="protein sequence ID" value="GGZ12948.1"/>
    <property type="molecule type" value="Genomic_DNA"/>
</dbReference>
<dbReference type="RefSeq" id="WP_018475105.1">
    <property type="nucleotide sequence ID" value="NZ_BMWX01000001.1"/>
</dbReference>
<accession>A0A918PKM7</accession>
<keyword evidence="2" id="KW-1185">Reference proteome</keyword>
<dbReference type="AlphaFoldDB" id="A0A918PKM7"/>
<proteinExistence type="predicted"/>
<sequence length="156" mass="17925">MKIIAIYTIVALLIVGGIFSLLSSHHSPDERLVGRWREISWQYEKLDSPSTASDASIFAISEHIKREISRDLVIHQAETWEILPHGQMQLHLQGGEIKALDWRLKGRGHILKLMGKNRPLEHYQIQKLNGDSLEVHFNSDLQTRGIIKMTFVKEHS</sequence>
<evidence type="ECO:0000313" key="2">
    <source>
        <dbReference type="Proteomes" id="UP000619457"/>
    </source>
</evidence>
<evidence type="ECO:0000313" key="1">
    <source>
        <dbReference type="EMBL" id="GGZ12948.1"/>
    </source>
</evidence>
<protein>
    <submittedName>
        <fullName evidence="1">Uncharacterized protein</fullName>
    </submittedName>
</protein>
<name>A0A918PKM7_9BACT</name>
<organism evidence="1 2">
    <name type="scientific">Echinicola pacifica</name>
    <dbReference type="NCBI Taxonomy" id="346377"/>
    <lineage>
        <taxon>Bacteria</taxon>
        <taxon>Pseudomonadati</taxon>
        <taxon>Bacteroidota</taxon>
        <taxon>Cytophagia</taxon>
        <taxon>Cytophagales</taxon>
        <taxon>Cyclobacteriaceae</taxon>
        <taxon>Echinicola</taxon>
    </lineage>
</organism>
<reference evidence="1" key="1">
    <citation type="journal article" date="2014" name="Int. J. Syst. Evol. Microbiol.">
        <title>Complete genome sequence of Corynebacterium casei LMG S-19264T (=DSM 44701T), isolated from a smear-ripened cheese.</title>
        <authorList>
            <consortium name="US DOE Joint Genome Institute (JGI-PGF)"/>
            <person name="Walter F."/>
            <person name="Albersmeier A."/>
            <person name="Kalinowski J."/>
            <person name="Ruckert C."/>
        </authorList>
    </citation>
    <scope>NUCLEOTIDE SEQUENCE</scope>
    <source>
        <strain evidence="1">KCTC 12368</strain>
    </source>
</reference>